<evidence type="ECO:0008006" key="4">
    <source>
        <dbReference type="Google" id="ProtNLM"/>
    </source>
</evidence>
<dbReference type="InterPro" id="IPR038567">
    <property type="entry name" value="T_Elf1_sf"/>
</dbReference>
<reference evidence="3" key="1">
    <citation type="journal article" date="2020" name="mSystems">
        <title>Genome- and Community-Level Interaction Insights into Carbon Utilization and Element Cycling Functions of Hydrothermarchaeota in Hydrothermal Sediment.</title>
        <authorList>
            <person name="Zhou Z."/>
            <person name="Liu Y."/>
            <person name="Xu W."/>
            <person name="Pan J."/>
            <person name="Luo Z.H."/>
            <person name="Li M."/>
        </authorList>
    </citation>
    <scope>NUCLEOTIDE SEQUENCE [LARGE SCALE GENOMIC DNA]</scope>
    <source>
        <strain evidence="3">SpSt-125</strain>
    </source>
</reference>
<organism evidence="3">
    <name type="scientific">Ignisphaera aggregans</name>
    <dbReference type="NCBI Taxonomy" id="334771"/>
    <lineage>
        <taxon>Archaea</taxon>
        <taxon>Thermoproteota</taxon>
        <taxon>Thermoprotei</taxon>
        <taxon>Desulfurococcales</taxon>
        <taxon>Desulfurococcaceae</taxon>
        <taxon>Ignisphaera</taxon>
    </lineage>
</organism>
<feature type="compositionally biased region" description="Basic and acidic residues" evidence="2">
    <location>
        <begin position="100"/>
        <end position="132"/>
    </location>
</feature>
<proteinExistence type="predicted"/>
<dbReference type="InterPro" id="IPR007808">
    <property type="entry name" value="Elf1"/>
</dbReference>
<evidence type="ECO:0000256" key="1">
    <source>
        <dbReference type="ARBA" id="ARBA00022833"/>
    </source>
</evidence>
<dbReference type="Pfam" id="PF05129">
    <property type="entry name" value="Zn_ribbon_Elf1"/>
    <property type="match status" value="1"/>
</dbReference>
<protein>
    <recommendedName>
        <fullName evidence="4">Transcription elongation factor</fullName>
    </recommendedName>
</protein>
<accession>A0A7J2U2R5</accession>
<dbReference type="AlphaFoldDB" id="A0A7J2U2R5"/>
<feature type="region of interest" description="Disordered" evidence="2">
    <location>
        <begin position="95"/>
        <end position="139"/>
    </location>
</feature>
<gene>
    <name evidence="3" type="ORF">ENO26_06140</name>
</gene>
<evidence type="ECO:0000256" key="2">
    <source>
        <dbReference type="SAM" id="MobiDB-lite"/>
    </source>
</evidence>
<name>A0A7J2U2R5_9CREN</name>
<dbReference type="SUPFAM" id="SSF57783">
    <property type="entry name" value="Zinc beta-ribbon"/>
    <property type="match status" value="1"/>
</dbReference>
<dbReference type="Gene3D" id="2.20.25.190">
    <property type="match status" value="1"/>
</dbReference>
<comment type="caution">
    <text evidence="3">The sequence shown here is derived from an EMBL/GenBank/DDBJ whole genome shotgun (WGS) entry which is preliminary data.</text>
</comment>
<sequence length="139" mass="16003">MAKRRSKWRRTTVIMKKLAQEAKKARAYQSIQQCPVCGDPHGLSITIKLDKEGGKKQAYVRCSSCKFEYTFDSIPVIADEFWVYSKLLDMMHSSAVSKPVSEDKAEEEKIASSREKASEEARELHEEEKLPEFEIVEEE</sequence>
<dbReference type="EMBL" id="DSEU01000040">
    <property type="protein sequence ID" value="HEM67128.1"/>
    <property type="molecule type" value="Genomic_DNA"/>
</dbReference>
<keyword evidence="1" id="KW-0862">Zinc</keyword>
<evidence type="ECO:0000313" key="3">
    <source>
        <dbReference type="EMBL" id="HEM67128.1"/>
    </source>
</evidence>